<evidence type="ECO:0000313" key="2">
    <source>
        <dbReference type="Proteomes" id="UP000805193"/>
    </source>
</evidence>
<gene>
    <name evidence="1" type="ORF">HPB47_003970</name>
</gene>
<protein>
    <submittedName>
        <fullName evidence="1">Uncharacterized protein</fullName>
    </submittedName>
</protein>
<dbReference type="Proteomes" id="UP000805193">
    <property type="component" value="Unassembled WGS sequence"/>
</dbReference>
<organism evidence="1 2">
    <name type="scientific">Ixodes persulcatus</name>
    <name type="common">Taiga tick</name>
    <dbReference type="NCBI Taxonomy" id="34615"/>
    <lineage>
        <taxon>Eukaryota</taxon>
        <taxon>Metazoa</taxon>
        <taxon>Ecdysozoa</taxon>
        <taxon>Arthropoda</taxon>
        <taxon>Chelicerata</taxon>
        <taxon>Arachnida</taxon>
        <taxon>Acari</taxon>
        <taxon>Parasitiformes</taxon>
        <taxon>Ixodida</taxon>
        <taxon>Ixodoidea</taxon>
        <taxon>Ixodidae</taxon>
        <taxon>Ixodinae</taxon>
        <taxon>Ixodes</taxon>
    </lineage>
</organism>
<dbReference type="EMBL" id="JABSTQ010010599">
    <property type="protein sequence ID" value="KAG0419640.1"/>
    <property type="molecule type" value="Genomic_DNA"/>
</dbReference>
<accession>A0AC60PH19</accession>
<keyword evidence="2" id="KW-1185">Reference proteome</keyword>
<name>A0AC60PH19_IXOPE</name>
<evidence type="ECO:0000313" key="1">
    <source>
        <dbReference type="EMBL" id="KAG0419640.1"/>
    </source>
</evidence>
<reference evidence="1 2" key="1">
    <citation type="journal article" date="2020" name="Cell">
        <title>Large-Scale Comparative Analyses of Tick Genomes Elucidate Their Genetic Diversity and Vector Capacities.</title>
        <authorList>
            <consortium name="Tick Genome and Microbiome Consortium (TIGMIC)"/>
            <person name="Jia N."/>
            <person name="Wang J."/>
            <person name="Shi W."/>
            <person name="Du L."/>
            <person name="Sun Y."/>
            <person name="Zhan W."/>
            <person name="Jiang J.F."/>
            <person name="Wang Q."/>
            <person name="Zhang B."/>
            <person name="Ji P."/>
            <person name="Bell-Sakyi L."/>
            <person name="Cui X.M."/>
            <person name="Yuan T.T."/>
            <person name="Jiang B.G."/>
            <person name="Yang W.F."/>
            <person name="Lam T.T."/>
            <person name="Chang Q.C."/>
            <person name="Ding S.J."/>
            <person name="Wang X.J."/>
            <person name="Zhu J.G."/>
            <person name="Ruan X.D."/>
            <person name="Zhao L."/>
            <person name="Wei J.T."/>
            <person name="Ye R.Z."/>
            <person name="Que T.C."/>
            <person name="Du C.H."/>
            <person name="Zhou Y.H."/>
            <person name="Cheng J.X."/>
            <person name="Dai P.F."/>
            <person name="Guo W.B."/>
            <person name="Han X.H."/>
            <person name="Huang E.J."/>
            <person name="Li L.F."/>
            <person name="Wei W."/>
            <person name="Gao Y.C."/>
            <person name="Liu J.Z."/>
            <person name="Shao H.Z."/>
            <person name="Wang X."/>
            <person name="Wang C.C."/>
            <person name="Yang T.C."/>
            <person name="Huo Q.B."/>
            <person name="Li W."/>
            <person name="Chen H.Y."/>
            <person name="Chen S.E."/>
            <person name="Zhou L.G."/>
            <person name="Ni X.B."/>
            <person name="Tian J.H."/>
            <person name="Sheng Y."/>
            <person name="Liu T."/>
            <person name="Pan Y.S."/>
            <person name="Xia L.Y."/>
            <person name="Li J."/>
            <person name="Zhao F."/>
            <person name="Cao W.C."/>
        </authorList>
    </citation>
    <scope>NUCLEOTIDE SEQUENCE [LARGE SCALE GENOMIC DNA]</scope>
    <source>
        <strain evidence="1">Iper-2018</strain>
    </source>
</reference>
<comment type="caution">
    <text evidence="1">The sequence shown here is derived from an EMBL/GenBank/DDBJ whole genome shotgun (WGS) entry which is preliminary data.</text>
</comment>
<proteinExistence type="predicted"/>
<sequence length="293" mass="33739">MFLPFAKCARYLSSRAVPTLVPELYIGVNAMQRAANIKALEMTTKSSFLRTPKEEQQILELGCGTGDFTRQDLLPRSQPCRRIVATDVSGEMVRFARQNFPHPQIEHDVHDLRDGASRLVKKYGEFDRVYSFFALHYARDQSSALRNVSHLMSEDGECLLVFVARIPGYDIWRRVLRMDRWKSYAKVCESLIPKSHDMKDKAARASYMLHMLESASLKSRLCEVTTQIPSTTNLDQLLKLHVAHNQIIPLIPEDSKAEFMSDLEEVVVKFWTENDTRDPQYHTETFVIHATKM</sequence>